<dbReference type="InterPro" id="IPR003679">
    <property type="entry name" value="Amioglycoside_AcTrfase"/>
</dbReference>
<name>A0AAU1HT40_9ACTN</name>
<reference evidence="4" key="1">
    <citation type="submission" date="2022-10" db="EMBL/GenBank/DDBJ databases">
        <title>The complete genomes of actinobacterial strains from the NBC collection.</title>
        <authorList>
            <person name="Joergensen T.S."/>
            <person name="Alvarez Arevalo M."/>
            <person name="Sterndorff E.B."/>
            <person name="Faurdal D."/>
            <person name="Vuksanovic O."/>
            <person name="Mourched A.-S."/>
            <person name="Charusanti P."/>
            <person name="Shaw S."/>
            <person name="Blin K."/>
            <person name="Weber T."/>
        </authorList>
    </citation>
    <scope>NUCLEOTIDE SEQUENCE</scope>
    <source>
        <strain evidence="4">NBC 00180</strain>
    </source>
</reference>
<evidence type="ECO:0000256" key="1">
    <source>
        <dbReference type="ARBA" id="ARBA00006383"/>
    </source>
</evidence>
<keyword evidence="3" id="KW-0012">Acyltransferase</keyword>
<dbReference type="Pfam" id="PF02522">
    <property type="entry name" value="Antibiotic_NAT"/>
    <property type="match status" value="1"/>
</dbReference>
<dbReference type="AlphaFoldDB" id="A0AAU1HT40"/>
<dbReference type="SUPFAM" id="SSF110710">
    <property type="entry name" value="TTHA0583/YokD-like"/>
    <property type="match status" value="1"/>
</dbReference>
<dbReference type="PANTHER" id="PTHR11104:SF0">
    <property type="entry name" value="SPBETA PROPHAGE-DERIVED AMINOGLYCOSIDE N(3')-ACETYLTRANSFERASE-LIKE PROTEIN YOKD"/>
    <property type="match status" value="1"/>
</dbReference>
<dbReference type="PANTHER" id="PTHR11104">
    <property type="entry name" value="AMINOGLYCOSIDE N3-ACETYLTRANSFERASE"/>
    <property type="match status" value="1"/>
</dbReference>
<keyword evidence="2" id="KW-0808">Transferase</keyword>
<dbReference type="EMBL" id="CP108140">
    <property type="protein sequence ID" value="WTP84850.1"/>
    <property type="molecule type" value="Genomic_DNA"/>
</dbReference>
<sequence>MPVNAGAGAGGQIAEDLAVLGVEPGAALLVHASLRRVEAGPGAVLAALRTVLGPEGTLVVPTFTAGNSDTSPAYRDRTRNMTTDQIRALKRKMPPFDPEGTPSEGMGRLAEAVRCAEGRVRSAHPQTSFAAVGARAGELLAVHDENCHLGERSPLGRLYAAGAQVLLLGVGFEVCSAFHLGEYRVPEPPRRTYRCVVRRDGGHRWTEYEDIDLDDSDFGALGADFEKADAARPDPVVRGGRVGATQARLFPLGAAVDFATAWLAGKRSRHVFTDPSQIAARFLH</sequence>
<dbReference type="GO" id="GO:0046677">
    <property type="term" value="P:response to antibiotic"/>
    <property type="evidence" value="ECO:0007669"/>
    <property type="project" value="InterPro"/>
</dbReference>
<dbReference type="InterPro" id="IPR028345">
    <property type="entry name" value="Antibiotic_NAT-like"/>
</dbReference>
<evidence type="ECO:0000256" key="3">
    <source>
        <dbReference type="ARBA" id="ARBA00023315"/>
    </source>
</evidence>
<accession>A0AAU1HT40</accession>
<evidence type="ECO:0000256" key="2">
    <source>
        <dbReference type="ARBA" id="ARBA00022679"/>
    </source>
</evidence>
<organism evidence="4">
    <name type="scientific">Streptomyces sp. NBC_00180</name>
    <dbReference type="NCBI Taxonomy" id="2903632"/>
    <lineage>
        <taxon>Bacteria</taxon>
        <taxon>Bacillati</taxon>
        <taxon>Actinomycetota</taxon>
        <taxon>Actinomycetes</taxon>
        <taxon>Kitasatosporales</taxon>
        <taxon>Streptomycetaceae</taxon>
        <taxon>Streptomyces</taxon>
    </lineage>
</organism>
<evidence type="ECO:0000313" key="4">
    <source>
        <dbReference type="EMBL" id="WTP84850.1"/>
    </source>
</evidence>
<dbReference type="GO" id="GO:0008080">
    <property type="term" value="F:N-acetyltransferase activity"/>
    <property type="evidence" value="ECO:0007669"/>
    <property type="project" value="InterPro"/>
</dbReference>
<proteinExistence type="inferred from homology"/>
<gene>
    <name evidence="4" type="ORF">OG477_05500</name>
</gene>
<protein>
    <submittedName>
        <fullName evidence="4">AAC(3) family N-acetyltransferase</fullName>
    </submittedName>
</protein>
<comment type="similarity">
    <text evidence="1">Belongs to the antibiotic N-acetyltransferase family.</text>
</comment>